<accession>C4FB76</accession>
<dbReference type="InterPro" id="IPR036390">
    <property type="entry name" value="WH_DNA-bd_sf"/>
</dbReference>
<dbReference type="Gene3D" id="1.10.10.10">
    <property type="entry name" value="Winged helix-like DNA-binding domain superfamily/Winged helix DNA-binding domain"/>
    <property type="match status" value="1"/>
</dbReference>
<sequence length="160" mass="17244">MVLGCKSGWMTYVDANLASPCGRALSVRRSAEAAAQASILGQMRISGRCANMSKRVRVNIPGVRVNETGCRVLRIIAERSGCEHGRRCAEVQLAHRDIAQAAAVSVPTVIRTLAALRDCELVIVRDNVQPNGARLPNGYELTALGLEVIRMAEELGTFAE</sequence>
<dbReference type="EMBL" id="ABXH02000031">
    <property type="protein sequence ID" value="EEP43921.1"/>
    <property type="molecule type" value="Genomic_DNA"/>
</dbReference>
<dbReference type="HOGENOM" id="CLU_1649231_0_0_11"/>
<gene>
    <name evidence="1" type="ORF">COLINT_03329</name>
</gene>
<evidence type="ECO:0000313" key="1">
    <source>
        <dbReference type="EMBL" id="EEP43921.1"/>
    </source>
</evidence>
<dbReference type="AlphaFoldDB" id="C4FB76"/>
<name>C4FB76_9ACTN</name>
<protein>
    <recommendedName>
        <fullName evidence="3">HTH crp-type domain-containing protein</fullName>
    </recommendedName>
</protein>
<evidence type="ECO:0000313" key="2">
    <source>
        <dbReference type="Proteomes" id="UP000003295"/>
    </source>
</evidence>
<dbReference type="InterPro" id="IPR036388">
    <property type="entry name" value="WH-like_DNA-bd_sf"/>
</dbReference>
<proteinExistence type="predicted"/>
<reference evidence="1 2" key="1">
    <citation type="submission" date="2009-04" db="EMBL/GenBank/DDBJ databases">
        <authorList>
            <person name="Weinstock G."/>
            <person name="Sodergren E."/>
            <person name="Clifton S."/>
            <person name="Fulton L."/>
            <person name="Fulton B."/>
            <person name="Courtney L."/>
            <person name="Fronick C."/>
            <person name="Harrison M."/>
            <person name="Strong C."/>
            <person name="Farmer C."/>
            <person name="Delahaunty K."/>
            <person name="Markovic C."/>
            <person name="Hall O."/>
            <person name="Minx P."/>
            <person name="Tomlinson C."/>
            <person name="Mitreva M."/>
            <person name="Nelson J."/>
            <person name="Hou S."/>
            <person name="Wollam A."/>
            <person name="Pepin K.H."/>
            <person name="Johnson M."/>
            <person name="Bhonagiri V."/>
            <person name="Nash W.E."/>
            <person name="Warren W."/>
            <person name="Chinwalla A."/>
            <person name="Mardis E.R."/>
            <person name="Wilson R.K."/>
        </authorList>
    </citation>
    <scope>NUCLEOTIDE SEQUENCE [LARGE SCALE GENOMIC DNA]</scope>
    <source>
        <strain evidence="1 2">DSM 13280</strain>
    </source>
</reference>
<comment type="caution">
    <text evidence="1">The sequence shown here is derived from an EMBL/GenBank/DDBJ whole genome shotgun (WGS) entry which is preliminary data.</text>
</comment>
<organism evidence="1 2">
    <name type="scientific">Collinsella intestinalis DSM 13280</name>
    <dbReference type="NCBI Taxonomy" id="521003"/>
    <lineage>
        <taxon>Bacteria</taxon>
        <taxon>Bacillati</taxon>
        <taxon>Actinomycetota</taxon>
        <taxon>Coriobacteriia</taxon>
        <taxon>Coriobacteriales</taxon>
        <taxon>Coriobacteriaceae</taxon>
        <taxon>Collinsella</taxon>
    </lineage>
</organism>
<evidence type="ECO:0008006" key="3">
    <source>
        <dbReference type="Google" id="ProtNLM"/>
    </source>
</evidence>
<dbReference type="SUPFAM" id="SSF46785">
    <property type="entry name" value="Winged helix' DNA-binding domain"/>
    <property type="match status" value="1"/>
</dbReference>
<dbReference type="Proteomes" id="UP000003295">
    <property type="component" value="Unassembled WGS sequence"/>
</dbReference>